<feature type="region of interest" description="Disordered" evidence="1">
    <location>
        <begin position="1"/>
        <end position="25"/>
    </location>
</feature>
<dbReference type="Proteomes" id="UP000054217">
    <property type="component" value="Unassembled WGS sequence"/>
</dbReference>
<reference evidence="2 3" key="1">
    <citation type="submission" date="2014-04" db="EMBL/GenBank/DDBJ databases">
        <authorList>
            <consortium name="DOE Joint Genome Institute"/>
            <person name="Kuo A."/>
            <person name="Kohler A."/>
            <person name="Costa M.D."/>
            <person name="Nagy L.G."/>
            <person name="Floudas D."/>
            <person name="Copeland A."/>
            <person name="Barry K.W."/>
            <person name="Cichocki N."/>
            <person name="Veneault-Fourrey C."/>
            <person name="LaButti K."/>
            <person name="Lindquist E.A."/>
            <person name="Lipzen A."/>
            <person name="Lundell T."/>
            <person name="Morin E."/>
            <person name="Murat C."/>
            <person name="Sun H."/>
            <person name="Tunlid A."/>
            <person name="Henrissat B."/>
            <person name="Grigoriev I.V."/>
            <person name="Hibbett D.S."/>
            <person name="Martin F."/>
            <person name="Nordberg H.P."/>
            <person name="Cantor M.N."/>
            <person name="Hua S.X."/>
        </authorList>
    </citation>
    <scope>NUCLEOTIDE SEQUENCE [LARGE SCALE GENOMIC DNA]</scope>
    <source>
        <strain evidence="2 3">Marx 270</strain>
    </source>
</reference>
<evidence type="ECO:0000256" key="1">
    <source>
        <dbReference type="SAM" id="MobiDB-lite"/>
    </source>
</evidence>
<sequence length="56" mass="5821">MVLGNWPQPRVKAPVSAVGPPVKEGVSTTPILELAKSLGGLSVSRGSHEHDHIPEG</sequence>
<dbReference type="AlphaFoldDB" id="A0A0C3K8G6"/>
<gene>
    <name evidence="2" type="ORF">M404DRAFT_999564</name>
</gene>
<dbReference type="InParanoid" id="A0A0C3K8G6"/>
<proteinExistence type="predicted"/>
<dbReference type="EMBL" id="KN831965">
    <property type="protein sequence ID" value="KIO05837.1"/>
    <property type="molecule type" value="Genomic_DNA"/>
</dbReference>
<accession>A0A0C3K8G6</accession>
<evidence type="ECO:0000313" key="2">
    <source>
        <dbReference type="EMBL" id="KIO05837.1"/>
    </source>
</evidence>
<dbReference type="HOGENOM" id="CLU_3015145_0_0_1"/>
<protein>
    <submittedName>
        <fullName evidence="2">Uncharacterized protein</fullName>
    </submittedName>
</protein>
<keyword evidence="3" id="KW-1185">Reference proteome</keyword>
<evidence type="ECO:0000313" key="3">
    <source>
        <dbReference type="Proteomes" id="UP000054217"/>
    </source>
</evidence>
<name>A0A0C3K8G6_PISTI</name>
<reference evidence="3" key="2">
    <citation type="submission" date="2015-01" db="EMBL/GenBank/DDBJ databases">
        <title>Evolutionary Origins and Diversification of the Mycorrhizal Mutualists.</title>
        <authorList>
            <consortium name="DOE Joint Genome Institute"/>
            <consortium name="Mycorrhizal Genomics Consortium"/>
            <person name="Kohler A."/>
            <person name="Kuo A."/>
            <person name="Nagy L.G."/>
            <person name="Floudas D."/>
            <person name="Copeland A."/>
            <person name="Barry K.W."/>
            <person name="Cichocki N."/>
            <person name="Veneault-Fourrey C."/>
            <person name="LaButti K."/>
            <person name="Lindquist E.A."/>
            <person name="Lipzen A."/>
            <person name="Lundell T."/>
            <person name="Morin E."/>
            <person name="Murat C."/>
            <person name="Riley R."/>
            <person name="Ohm R."/>
            <person name="Sun H."/>
            <person name="Tunlid A."/>
            <person name="Henrissat B."/>
            <person name="Grigoriev I.V."/>
            <person name="Hibbett D.S."/>
            <person name="Martin F."/>
        </authorList>
    </citation>
    <scope>NUCLEOTIDE SEQUENCE [LARGE SCALE GENOMIC DNA]</scope>
    <source>
        <strain evidence="3">Marx 270</strain>
    </source>
</reference>
<organism evidence="2 3">
    <name type="scientific">Pisolithus tinctorius Marx 270</name>
    <dbReference type="NCBI Taxonomy" id="870435"/>
    <lineage>
        <taxon>Eukaryota</taxon>
        <taxon>Fungi</taxon>
        <taxon>Dikarya</taxon>
        <taxon>Basidiomycota</taxon>
        <taxon>Agaricomycotina</taxon>
        <taxon>Agaricomycetes</taxon>
        <taxon>Agaricomycetidae</taxon>
        <taxon>Boletales</taxon>
        <taxon>Sclerodermatineae</taxon>
        <taxon>Pisolithaceae</taxon>
        <taxon>Pisolithus</taxon>
    </lineage>
</organism>